<feature type="domain" description="Retroviral polymerase SH3-like" evidence="2">
    <location>
        <begin position="4"/>
        <end position="53"/>
    </location>
</feature>
<dbReference type="InterPro" id="IPR057670">
    <property type="entry name" value="SH3_retrovirus"/>
</dbReference>
<feature type="region of interest" description="Disordered" evidence="1">
    <location>
        <begin position="66"/>
        <end position="110"/>
    </location>
</feature>
<dbReference type="Proteomes" id="UP000285060">
    <property type="component" value="Unassembled WGS sequence"/>
</dbReference>
<evidence type="ECO:0000313" key="3">
    <source>
        <dbReference type="EMBL" id="RHY23895.1"/>
    </source>
</evidence>
<feature type="compositionally biased region" description="Acidic residues" evidence="1">
    <location>
        <begin position="66"/>
        <end position="77"/>
    </location>
</feature>
<dbReference type="Pfam" id="PF25597">
    <property type="entry name" value="SH3_retrovirus"/>
    <property type="match status" value="1"/>
</dbReference>
<dbReference type="AlphaFoldDB" id="A0A418AJF3"/>
<dbReference type="EMBL" id="QUSY01001721">
    <property type="protein sequence ID" value="RHY23895.1"/>
    <property type="molecule type" value="Genomic_DNA"/>
</dbReference>
<name>A0A418AJF3_9STRA</name>
<feature type="compositionally biased region" description="Low complexity" evidence="1">
    <location>
        <begin position="83"/>
        <end position="110"/>
    </location>
</feature>
<sequence length="110" mass="12981">MKEPEKWDKLTPKAMKCVMMRYAEHQKAYKLYDLEHQKMVTSVHVQFRENEFIGERTPIDEYLITTDDDDDDEDEEALIQGETYQPGLTTTPMTTPRHQTTTATKPRSHF</sequence>
<evidence type="ECO:0000256" key="1">
    <source>
        <dbReference type="SAM" id="MobiDB-lite"/>
    </source>
</evidence>
<keyword evidence="4" id="KW-1185">Reference proteome</keyword>
<accession>A0A418AJF3</accession>
<proteinExistence type="predicted"/>
<reference evidence="3 4" key="1">
    <citation type="submission" date="2018-08" db="EMBL/GenBank/DDBJ databases">
        <title>Aphanomyces genome sequencing and annotation.</title>
        <authorList>
            <person name="Minardi D."/>
            <person name="Oidtmann B."/>
            <person name="Van Der Giezen M."/>
            <person name="Studholme D.J."/>
        </authorList>
    </citation>
    <scope>NUCLEOTIDE SEQUENCE [LARGE SCALE GENOMIC DNA]</scope>
    <source>
        <strain evidence="3 4">NJM0002</strain>
    </source>
</reference>
<protein>
    <recommendedName>
        <fullName evidence="2">Retroviral polymerase SH3-like domain-containing protein</fullName>
    </recommendedName>
</protein>
<comment type="caution">
    <text evidence="3">The sequence shown here is derived from an EMBL/GenBank/DDBJ whole genome shotgun (WGS) entry which is preliminary data.</text>
</comment>
<organism evidence="3 4">
    <name type="scientific">Aphanomyces invadans</name>
    <dbReference type="NCBI Taxonomy" id="157072"/>
    <lineage>
        <taxon>Eukaryota</taxon>
        <taxon>Sar</taxon>
        <taxon>Stramenopiles</taxon>
        <taxon>Oomycota</taxon>
        <taxon>Saprolegniomycetes</taxon>
        <taxon>Saprolegniales</taxon>
        <taxon>Verrucalvaceae</taxon>
        <taxon>Aphanomyces</taxon>
    </lineage>
</organism>
<gene>
    <name evidence="3" type="ORF">DYB32_009036</name>
</gene>
<evidence type="ECO:0000259" key="2">
    <source>
        <dbReference type="Pfam" id="PF25597"/>
    </source>
</evidence>
<evidence type="ECO:0000313" key="4">
    <source>
        <dbReference type="Proteomes" id="UP000285060"/>
    </source>
</evidence>